<organism evidence="1 2">
    <name type="scientific">Streptomyces brasiliensis</name>
    <dbReference type="NCBI Taxonomy" id="1954"/>
    <lineage>
        <taxon>Bacteria</taxon>
        <taxon>Bacillati</taxon>
        <taxon>Actinomycetota</taxon>
        <taxon>Actinomycetes</taxon>
        <taxon>Kitasatosporales</taxon>
        <taxon>Streptomycetaceae</taxon>
        <taxon>Streptomyces</taxon>
    </lineage>
</organism>
<dbReference type="RefSeq" id="WP_189316118.1">
    <property type="nucleotide sequence ID" value="NZ_BMQA01000050.1"/>
</dbReference>
<accession>A0A917LAT6</accession>
<comment type="caution">
    <text evidence="1">The sequence shown here is derived from an EMBL/GenBank/DDBJ whole genome shotgun (WGS) entry which is preliminary data.</text>
</comment>
<reference evidence="1" key="1">
    <citation type="journal article" date="2014" name="Int. J. Syst. Evol. Microbiol.">
        <title>Complete genome sequence of Corynebacterium casei LMG S-19264T (=DSM 44701T), isolated from a smear-ripened cheese.</title>
        <authorList>
            <consortium name="US DOE Joint Genome Institute (JGI-PGF)"/>
            <person name="Walter F."/>
            <person name="Albersmeier A."/>
            <person name="Kalinowski J."/>
            <person name="Ruckert C."/>
        </authorList>
    </citation>
    <scope>NUCLEOTIDE SEQUENCE</scope>
    <source>
        <strain evidence="1">JCM 3086</strain>
    </source>
</reference>
<evidence type="ECO:0000313" key="2">
    <source>
        <dbReference type="Proteomes" id="UP000657574"/>
    </source>
</evidence>
<sequence length="93" mass="9718">MSATWSGIGRDGEWEASSATTEVELFGKAASASAMHLRCTAGRNDSFWTGRQFTSAEQMQAEALTWASGTAGRRQCRPLGGASSWTAAAACGP</sequence>
<dbReference type="EMBL" id="BMQA01000050">
    <property type="protein sequence ID" value="GGJ56180.1"/>
    <property type="molecule type" value="Genomic_DNA"/>
</dbReference>
<evidence type="ECO:0000313" key="1">
    <source>
        <dbReference type="EMBL" id="GGJ56180.1"/>
    </source>
</evidence>
<reference evidence="1" key="2">
    <citation type="submission" date="2020-09" db="EMBL/GenBank/DDBJ databases">
        <authorList>
            <person name="Sun Q."/>
            <person name="Ohkuma M."/>
        </authorList>
    </citation>
    <scope>NUCLEOTIDE SEQUENCE</scope>
    <source>
        <strain evidence="1">JCM 3086</strain>
    </source>
</reference>
<dbReference type="AlphaFoldDB" id="A0A917LAT6"/>
<name>A0A917LAT6_9ACTN</name>
<proteinExistence type="predicted"/>
<protein>
    <submittedName>
        <fullName evidence="1">Uncharacterized protein</fullName>
    </submittedName>
</protein>
<dbReference type="Proteomes" id="UP000657574">
    <property type="component" value="Unassembled WGS sequence"/>
</dbReference>
<keyword evidence="2" id="KW-1185">Reference proteome</keyword>
<gene>
    <name evidence="1" type="ORF">GCM10010121_078470</name>
</gene>